<protein>
    <submittedName>
        <fullName evidence="10">S8 family serine peptidase</fullName>
    </submittedName>
</protein>
<keyword evidence="2 5" id="KW-0645">Protease</keyword>
<dbReference type="PANTHER" id="PTHR43806:SF11">
    <property type="entry name" value="CEREVISIN-RELATED"/>
    <property type="match status" value="1"/>
</dbReference>
<dbReference type="PROSITE" id="PS51892">
    <property type="entry name" value="SUBTILASE"/>
    <property type="match status" value="1"/>
</dbReference>
<dbReference type="PROSITE" id="PS00137">
    <property type="entry name" value="SUBTILASE_HIS"/>
    <property type="match status" value="1"/>
</dbReference>
<keyword evidence="4 5" id="KW-0720">Serine protease</keyword>
<proteinExistence type="inferred from homology"/>
<feature type="domain" description="Inhibitor I9" evidence="9">
    <location>
        <begin position="47"/>
        <end position="131"/>
    </location>
</feature>
<dbReference type="InterPro" id="IPR010259">
    <property type="entry name" value="S8pro/Inhibitor_I9"/>
</dbReference>
<feature type="active site" description="Charge relay system" evidence="5">
    <location>
        <position position="168"/>
    </location>
</feature>
<keyword evidence="11" id="KW-1185">Reference proteome</keyword>
<feature type="active site" description="Charge relay system" evidence="5">
    <location>
        <position position="364"/>
    </location>
</feature>
<evidence type="ECO:0000256" key="1">
    <source>
        <dbReference type="ARBA" id="ARBA00011073"/>
    </source>
</evidence>
<organism evidence="10 11">
    <name type="scientific">Luteibaculum oceani</name>
    <dbReference type="NCBI Taxonomy" id="1294296"/>
    <lineage>
        <taxon>Bacteria</taxon>
        <taxon>Pseudomonadati</taxon>
        <taxon>Bacteroidota</taxon>
        <taxon>Flavobacteriia</taxon>
        <taxon>Flavobacteriales</taxon>
        <taxon>Luteibaculaceae</taxon>
        <taxon>Luteibaculum</taxon>
    </lineage>
</organism>
<dbReference type="Gene3D" id="3.40.50.200">
    <property type="entry name" value="Peptidase S8/S53 domain"/>
    <property type="match status" value="1"/>
</dbReference>
<dbReference type="EMBL" id="VORB01000001">
    <property type="protein sequence ID" value="TXC85310.1"/>
    <property type="molecule type" value="Genomic_DNA"/>
</dbReference>
<evidence type="ECO:0000259" key="9">
    <source>
        <dbReference type="Pfam" id="PF05922"/>
    </source>
</evidence>
<dbReference type="Proteomes" id="UP000321168">
    <property type="component" value="Unassembled WGS sequence"/>
</dbReference>
<evidence type="ECO:0000256" key="4">
    <source>
        <dbReference type="ARBA" id="ARBA00022825"/>
    </source>
</evidence>
<evidence type="ECO:0000256" key="7">
    <source>
        <dbReference type="SAM" id="MobiDB-lite"/>
    </source>
</evidence>
<dbReference type="Pfam" id="PF00082">
    <property type="entry name" value="Peptidase_S8"/>
    <property type="match status" value="1"/>
</dbReference>
<evidence type="ECO:0000256" key="3">
    <source>
        <dbReference type="ARBA" id="ARBA00022801"/>
    </source>
</evidence>
<dbReference type="InterPro" id="IPR050131">
    <property type="entry name" value="Peptidase_S8_subtilisin-like"/>
</dbReference>
<comment type="caution">
    <text evidence="10">The sequence shown here is derived from an EMBL/GenBank/DDBJ whole genome shotgun (WGS) entry which is preliminary data.</text>
</comment>
<gene>
    <name evidence="10" type="ORF">FRX97_01410</name>
</gene>
<evidence type="ECO:0000256" key="2">
    <source>
        <dbReference type="ARBA" id="ARBA00022670"/>
    </source>
</evidence>
<comment type="similarity">
    <text evidence="1 5 6">Belongs to the peptidase S8 family.</text>
</comment>
<reference evidence="10 11" key="1">
    <citation type="submission" date="2019-08" db="EMBL/GenBank/DDBJ databases">
        <title>Genome of Luteibaculum oceani JCM 18817.</title>
        <authorList>
            <person name="Bowman J.P."/>
        </authorList>
    </citation>
    <scope>NUCLEOTIDE SEQUENCE [LARGE SCALE GENOMIC DNA]</scope>
    <source>
        <strain evidence="10 11">JCM 18817</strain>
    </source>
</reference>
<feature type="region of interest" description="Disordered" evidence="7">
    <location>
        <begin position="134"/>
        <end position="158"/>
    </location>
</feature>
<feature type="active site" description="Charge relay system" evidence="5">
    <location>
        <position position="206"/>
    </location>
</feature>
<dbReference type="PRINTS" id="PR00723">
    <property type="entry name" value="SUBTILISIN"/>
</dbReference>
<feature type="domain" description="Peptidase S8/S53" evidence="8">
    <location>
        <begin position="159"/>
        <end position="382"/>
    </location>
</feature>
<dbReference type="GO" id="GO:0004252">
    <property type="term" value="F:serine-type endopeptidase activity"/>
    <property type="evidence" value="ECO:0007669"/>
    <property type="project" value="UniProtKB-UniRule"/>
</dbReference>
<feature type="region of interest" description="Disordered" evidence="7">
    <location>
        <begin position="382"/>
        <end position="401"/>
    </location>
</feature>
<dbReference type="RefSeq" id="WP_147012620.1">
    <property type="nucleotide sequence ID" value="NZ_VORB01000001.1"/>
</dbReference>
<dbReference type="GO" id="GO:0005615">
    <property type="term" value="C:extracellular space"/>
    <property type="evidence" value="ECO:0007669"/>
    <property type="project" value="TreeGrafter"/>
</dbReference>
<dbReference type="InterPro" id="IPR036852">
    <property type="entry name" value="Peptidase_S8/S53_dom_sf"/>
</dbReference>
<dbReference type="GO" id="GO:0006508">
    <property type="term" value="P:proteolysis"/>
    <property type="evidence" value="ECO:0007669"/>
    <property type="project" value="UniProtKB-KW"/>
</dbReference>
<accession>A0A5C6VJW8</accession>
<dbReference type="PROSITE" id="PS00136">
    <property type="entry name" value="SUBTILASE_ASP"/>
    <property type="match status" value="1"/>
</dbReference>
<dbReference type="SUPFAM" id="SSF54897">
    <property type="entry name" value="Protease propeptides/inhibitors"/>
    <property type="match status" value="1"/>
</dbReference>
<dbReference type="InterPro" id="IPR000209">
    <property type="entry name" value="Peptidase_S8/S53_dom"/>
</dbReference>
<dbReference type="InterPro" id="IPR023828">
    <property type="entry name" value="Peptidase_S8_Ser-AS"/>
</dbReference>
<evidence type="ECO:0000256" key="6">
    <source>
        <dbReference type="RuleBase" id="RU003355"/>
    </source>
</evidence>
<sequence>MKKHLLWISSLALISYQCQKADLIQDITTHSPEAHILSSENSVEGKYVIKLRDQYKSTLKINAIENIGGKDLVKKAVSKIFSELEIGQPEISHYYSNVYPGFSAALSENVANQLLQHPAVEIISQDEIISLNDIDEGGSAPRKAQNTPWGVQRTGKADGSGKTVWILDTGVDLDHPDLTVDQIRSQSFSTTDGTLLSNGGDDNHGHGTHVAGTVAALDNNFGVVGVAYGATVVSVKVLGGNGSGLLSDVIAGIDYTAGLSLPGDVANMSLSGGANSLLDWAVQSASLTGTWYVMAAGNSRRHANLHSPARANGPFLITVSASRSGDYWAGFSNYGNPPVDFAAPGQSVYSTYKNKGYRTMSGTSMAAPHVAGIVLIKNGLPSSSSNVQGDPDGNPDPIAEI</sequence>
<evidence type="ECO:0000313" key="11">
    <source>
        <dbReference type="Proteomes" id="UP000321168"/>
    </source>
</evidence>
<dbReference type="InterPro" id="IPR037045">
    <property type="entry name" value="S8pro/Inhibitor_I9_sf"/>
</dbReference>
<evidence type="ECO:0000313" key="10">
    <source>
        <dbReference type="EMBL" id="TXC85310.1"/>
    </source>
</evidence>
<name>A0A5C6VJW8_9FLAO</name>
<evidence type="ECO:0000256" key="5">
    <source>
        <dbReference type="PROSITE-ProRule" id="PRU01240"/>
    </source>
</evidence>
<dbReference type="Gene3D" id="3.30.70.80">
    <property type="entry name" value="Peptidase S8 propeptide/proteinase inhibitor I9"/>
    <property type="match status" value="1"/>
</dbReference>
<dbReference type="PANTHER" id="PTHR43806">
    <property type="entry name" value="PEPTIDASE S8"/>
    <property type="match status" value="1"/>
</dbReference>
<dbReference type="AlphaFoldDB" id="A0A5C6VJW8"/>
<dbReference type="InterPro" id="IPR023827">
    <property type="entry name" value="Peptidase_S8_Asp-AS"/>
</dbReference>
<dbReference type="InterPro" id="IPR022398">
    <property type="entry name" value="Peptidase_S8_His-AS"/>
</dbReference>
<evidence type="ECO:0000259" key="8">
    <source>
        <dbReference type="Pfam" id="PF00082"/>
    </source>
</evidence>
<dbReference type="OrthoDB" id="9798386at2"/>
<keyword evidence="3 5" id="KW-0378">Hydrolase</keyword>
<dbReference type="SUPFAM" id="SSF52743">
    <property type="entry name" value="Subtilisin-like"/>
    <property type="match status" value="1"/>
</dbReference>
<dbReference type="Pfam" id="PF05922">
    <property type="entry name" value="Inhibitor_I9"/>
    <property type="match status" value="1"/>
</dbReference>
<dbReference type="PROSITE" id="PS00138">
    <property type="entry name" value="SUBTILASE_SER"/>
    <property type="match status" value="1"/>
</dbReference>
<dbReference type="InterPro" id="IPR015500">
    <property type="entry name" value="Peptidase_S8_subtilisin-rel"/>
</dbReference>